<comment type="similarity">
    <text evidence="6">Belongs to the MIP/aquaporin (TC 1.A.8) family.</text>
</comment>
<dbReference type="PANTHER" id="PTHR45724">
    <property type="entry name" value="AQUAPORIN NIP2-1"/>
    <property type="match status" value="1"/>
</dbReference>
<evidence type="ECO:0000256" key="3">
    <source>
        <dbReference type="ARBA" id="ARBA00022692"/>
    </source>
</evidence>
<organism evidence="8 9">
    <name type="scientific">Aminobacter aganoensis</name>
    <dbReference type="NCBI Taxonomy" id="83264"/>
    <lineage>
        <taxon>Bacteria</taxon>
        <taxon>Pseudomonadati</taxon>
        <taxon>Pseudomonadota</taxon>
        <taxon>Alphaproteobacteria</taxon>
        <taxon>Hyphomicrobiales</taxon>
        <taxon>Phyllobacteriaceae</taxon>
        <taxon>Aminobacter</taxon>
    </lineage>
</organism>
<dbReference type="InterPro" id="IPR023271">
    <property type="entry name" value="Aquaporin-like"/>
</dbReference>
<dbReference type="SUPFAM" id="SSF81338">
    <property type="entry name" value="Aquaporin-like"/>
    <property type="match status" value="1"/>
</dbReference>
<keyword evidence="9" id="KW-1185">Reference proteome</keyword>
<dbReference type="PRINTS" id="PR00783">
    <property type="entry name" value="MINTRINSICP"/>
</dbReference>
<protein>
    <submittedName>
        <fullName evidence="8">Aquaporin Z</fullName>
    </submittedName>
</protein>
<dbReference type="GO" id="GO:0016020">
    <property type="term" value="C:membrane"/>
    <property type="evidence" value="ECO:0007669"/>
    <property type="project" value="UniProtKB-SubCell"/>
</dbReference>
<evidence type="ECO:0000313" key="9">
    <source>
        <dbReference type="Proteomes" id="UP000536262"/>
    </source>
</evidence>
<dbReference type="InterPro" id="IPR034294">
    <property type="entry name" value="Aquaporin_transptr"/>
</dbReference>
<feature type="transmembrane region" description="Helical" evidence="7">
    <location>
        <begin position="164"/>
        <end position="185"/>
    </location>
</feature>
<feature type="transmembrane region" description="Helical" evidence="7">
    <location>
        <begin position="129"/>
        <end position="152"/>
    </location>
</feature>
<proteinExistence type="inferred from homology"/>
<sequence length="234" mass="23535">MNKYIAELVGTAILIILGCGSVALTNFGSSGPVGLVAIALAFGFAVVGLAYALGPISGCHLNPAVTIAAFSARRLPQSQLFGYIIAQFVGTTIGAGILAIILAGKLSGYDLAVAGLGQNGWGEGYLGEFSASAAFTVEIIGTFVLCYIVLLATRDEAHSKFAGMAIGLTVVVLLLAFINVSGASFNPARSFGPAVFVGGNALKQLPLFLAAPVIGGLLAGLAARRTTASLTAAA</sequence>
<evidence type="ECO:0000256" key="5">
    <source>
        <dbReference type="ARBA" id="ARBA00023136"/>
    </source>
</evidence>
<evidence type="ECO:0000256" key="4">
    <source>
        <dbReference type="ARBA" id="ARBA00022989"/>
    </source>
</evidence>
<evidence type="ECO:0000256" key="1">
    <source>
        <dbReference type="ARBA" id="ARBA00004141"/>
    </source>
</evidence>
<evidence type="ECO:0000256" key="2">
    <source>
        <dbReference type="ARBA" id="ARBA00022448"/>
    </source>
</evidence>
<dbReference type="Proteomes" id="UP000536262">
    <property type="component" value="Unassembled WGS sequence"/>
</dbReference>
<dbReference type="AlphaFoldDB" id="A0A7X0FDN1"/>
<keyword evidence="5 7" id="KW-0472">Membrane</keyword>
<keyword evidence="2 6" id="KW-0813">Transport</keyword>
<dbReference type="EMBL" id="JACHOU010000033">
    <property type="protein sequence ID" value="MBB6357813.1"/>
    <property type="molecule type" value="Genomic_DNA"/>
</dbReference>
<feature type="transmembrane region" description="Helical" evidence="7">
    <location>
        <begin position="205"/>
        <end position="223"/>
    </location>
</feature>
<comment type="subcellular location">
    <subcellularLocation>
        <location evidence="1">Membrane</location>
        <topology evidence="1">Multi-pass membrane protein</topology>
    </subcellularLocation>
</comment>
<gene>
    <name evidence="8" type="ORF">GGR00_005637</name>
</gene>
<name>A0A7X0FDN1_9HYPH</name>
<keyword evidence="4 7" id="KW-1133">Transmembrane helix</keyword>
<dbReference type="PROSITE" id="PS00221">
    <property type="entry name" value="MIP"/>
    <property type="match status" value="1"/>
</dbReference>
<dbReference type="PANTHER" id="PTHR45724:SF13">
    <property type="entry name" value="AQUAPORIN NIP1-1-RELATED"/>
    <property type="match status" value="1"/>
</dbReference>
<dbReference type="RefSeq" id="WP_184702705.1">
    <property type="nucleotide sequence ID" value="NZ_BAABEG010000004.1"/>
</dbReference>
<dbReference type="PROSITE" id="PS51257">
    <property type="entry name" value="PROKAR_LIPOPROTEIN"/>
    <property type="match status" value="1"/>
</dbReference>
<evidence type="ECO:0000313" key="8">
    <source>
        <dbReference type="EMBL" id="MBB6357813.1"/>
    </source>
</evidence>
<dbReference type="GO" id="GO:0015267">
    <property type="term" value="F:channel activity"/>
    <property type="evidence" value="ECO:0007669"/>
    <property type="project" value="InterPro"/>
</dbReference>
<reference evidence="8 9" key="1">
    <citation type="submission" date="2020-08" db="EMBL/GenBank/DDBJ databases">
        <title>Genomic Encyclopedia of Type Strains, Phase IV (KMG-IV): sequencing the most valuable type-strain genomes for metagenomic binning, comparative biology and taxonomic classification.</title>
        <authorList>
            <person name="Goeker M."/>
        </authorList>
    </citation>
    <scope>NUCLEOTIDE SEQUENCE [LARGE SCALE GENOMIC DNA]</scope>
    <source>
        <strain evidence="8 9">DSM 7051</strain>
    </source>
</reference>
<dbReference type="Gene3D" id="1.20.1080.10">
    <property type="entry name" value="Glycerol uptake facilitator protein"/>
    <property type="match status" value="1"/>
</dbReference>
<comment type="caution">
    <text evidence="8">The sequence shown here is derived from an EMBL/GenBank/DDBJ whole genome shotgun (WGS) entry which is preliminary data.</text>
</comment>
<feature type="transmembrane region" description="Helical" evidence="7">
    <location>
        <begin position="80"/>
        <end position="103"/>
    </location>
</feature>
<dbReference type="Pfam" id="PF00230">
    <property type="entry name" value="MIP"/>
    <property type="match status" value="1"/>
</dbReference>
<evidence type="ECO:0000256" key="6">
    <source>
        <dbReference type="RuleBase" id="RU000477"/>
    </source>
</evidence>
<dbReference type="InterPro" id="IPR000425">
    <property type="entry name" value="MIP"/>
</dbReference>
<evidence type="ECO:0000256" key="7">
    <source>
        <dbReference type="SAM" id="Phobius"/>
    </source>
</evidence>
<accession>A0A7X0FDN1</accession>
<dbReference type="InterPro" id="IPR022357">
    <property type="entry name" value="MIP_CS"/>
</dbReference>
<keyword evidence="3 6" id="KW-0812">Transmembrane</keyword>
<feature type="transmembrane region" description="Helical" evidence="7">
    <location>
        <begin position="33"/>
        <end position="53"/>
    </location>
</feature>